<comment type="similarity">
    <text evidence="3">Belongs to the peptidase M50B family.</text>
</comment>
<dbReference type="GO" id="GO:0005886">
    <property type="term" value="C:plasma membrane"/>
    <property type="evidence" value="ECO:0007669"/>
    <property type="project" value="UniProtKB-SubCell"/>
</dbReference>
<keyword evidence="8" id="KW-0378">Hydrolase</keyword>
<comment type="cofactor">
    <cofactor evidence="1">
        <name>Zn(2+)</name>
        <dbReference type="ChEBI" id="CHEBI:29105"/>
    </cofactor>
</comment>
<dbReference type="GO" id="GO:0008237">
    <property type="term" value="F:metallopeptidase activity"/>
    <property type="evidence" value="ECO:0007669"/>
    <property type="project" value="UniProtKB-KW"/>
</dbReference>
<feature type="transmembrane region" description="Helical" evidence="13">
    <location>
        <begin position="50"/>
        <end position="66"/>
    </location>
</feature>
<feature type="domain" description="Peptidase M50" evidence="14">
    <location>
        <begin position="122"/>
        <end position="162"/>
    </location>
</feature>
<evidence type="ECO:0000256" key="5">
    <source>
        <dbReference type="ARBA" id="ARBA00022670"/>
    </source>
</evidence>
<evidence type="ECO:0000313" key="16">
    <source>
        <dbReference type="Proteomes" id="UP000426444"/>
    </source>
</evidence>
<dbReference type="GO" id="GO:0006508">
    <property type="term" value="P:proteolysis"/>
    <property type="evidence" value="ECO:0007669"/>
    <property type="project" value="UniProtKB-KW"/>
</dbReference>
<evidence type="ECO:0000259" key="14">
    <source>
        <dbReference type="Pfam" id="PF02163"/>
    </source>
</evidence>
<dbReference type="KEGG" id="salq:SYNTR_1309"/>
<keyword evidence="11 15" id="KW-0482">Metalloprotease</keyword>
<dbReference type="Proteomes" id="UP000426444">
    <property type="component" value="Chromosome"/>
</dbReference>
<dbReference type="InterPro" id="IPR052348">
    <property type="entry name" value="Metallopeptidase_M50B"/>
</dbReference>
<dbReference type="PANTHER" id="PTHR35864:SF1">
    <property type="entry name" value="ZINC METALLOPROTEASE YWHC-RELATED"/>
    <property type="match status" value="1"/>
</dbReference>
<reference evidence="16" key="1">
    <citation type="journal article" date="2019" name="Microbiology">
        <title>Complete Genome Sequence of an Uncultured Bacterium of the Candidate Phylum Bipolaricaulota.</title>
        <authorList>
            <person name="Kadnikov V.V."/>
            <person name="Mardanov A.V."/>
            <person name="Beletsky A.V."/>
            <person name="Frank Y.A."/>
            <person name="Karnachuk O.V."/>
            <person name="Ravin N.V."/>
        </authorList>
    </citation>
    <scope>NUCLEOTIDE SEQUENCE [LARGE SCALE GENOMIC DNA]</scope>
</reference>
<evidence type="ECO:0000256" key="8">
    <source>
        <dbReference type="ARBA" id="ARBA00022801"/>
    </source>
</evidence>
<dbReference type="CDD" id="cd06158">
    <property type="entry name" value="S2P-M50_like_1"/>
    <property type="match status" value="1"/>
</dbReference>
<feature type="transmembrane region" description="Helical" evidence="13">
    <location>
        <begin position="175"/>
        <end position="205"/>
    </location>
</feature>
<evidence type="ECO:0000256" key="11">
    <source>
        <dbReference type="ARBA" id="ARBA00023049"/>
    </source>
</evidence>
<dbReference type="RefSeq" id="WP_156203750.1">
    <property type="nucleotide sequence ID" value="NZ_CP046457.1"/>
</dbReference>
<name>A0A6I6DG75_9FIRM</name>
<keyword evidence="9" id="KW-0862">Zinc</keyword>
<evidence type="ECO:0000256" key="12">
    <source>
        <dbReference type="ARBA" id="ARBA00023136"/>
    </source>
</evidence>
<dbReference type="InterPro" id="IPR008915">
    <property type="entry name" value="Peptidase_M50"/>
</dbReference>
<evidence type="ECO:0000256" key="3">
    <source>
        <dbReference type="ARBA" id="ARBA00007931"/>
    </source>
</evidence>
<keyword evidence="4" id="KW-1003">Cell membrane</keyword>
<dbReference type="EMBL" id="CP046457">
    <property type="protein sequence ID" value="QGT99902.1"/>
    <property type="molecule type" value="Genomic_DNA"/>
</dbReference>
<accession>A0A6I6DG75</accession>
<keyword evidence="10 13" id="KW-1133">Transmembrane helix</keyword>
<evidence type="ECO:0000256" key="6">
    <source>
        <dbReference type="ARBA" id="ARBA00022692"/>
    </source>
</evidence>
<proteinExistence type="inferred from homology"/>
<sequence length="206" mass="23048">MDWIIQTLFWLPGILIGLTFHEFAHGKAADYLGDSTPYNQGRLTLNPLPHIDWVGFIMLLIFKFGWAKPVLVNPHNFRNVSIKKGMMLVSIAGPAMNIFVALVGMLLTRILLPFYQVETVSMFIQLLEPLILINLILAVFNLIPLPPLDGSKILAGFLSDAGANTLYSLEQYGPLILLLLIFTGAVGAIIWPIVEFLYSILYFIVF</sequence>
<feature type="transmembrane region" description="Helical" evidence="13">
    <location>
        <begin position="87"/>
        <end position="111"/>
    </location>
</feature>
<evidence type="ECO:0000313" key="15">
    <source>
        <dbReference type="EMBL" id="QGT99902.1"/>
    </source>
</evidence>
<dbReference type="PANTHER" id="PTHR35864">
    <property type="entry name" value="ZINC METALLOPROTEASE MJ0611-RELATED"/>
    <property type="match status" value="1"/>
</dbReference>
<evidence type="ECO:0000256" key="9">
    <source>
        <dbReference type="ARBA" id="ARBA00022833"/>
    </source>
</evidence>
<feature type="transmembrane region" description="Helical" evidence="13">
    <location>
        <begin position="123"/>
        <end position="143"/>
    </location>
</feature>
<comment type="subcellular location">
    <subcellularLocation>
        <location evidence="2">Cell membrane</location>
        <topology evidence="2">Multi-pass membrane protein</topology>
    </subcellularLocation>
</comment>
<evidence type="ECO:0000256" key="10">
    <source>
        <dbReference type="ARBA" id="ARBA00022989"/>
    </source>
</evidence>
<keyword evidence="12 13" id="KW-0472">Membrane</keyword>
<keyword evidence="7" id="KW-0479">Metal-binding</keyword>
<dbReference type="GO" id="GO:0046872">
    <property type="term" value="F:metal ion binding"/>
    <property type="evidence" value="ECO:0007669"/>
    <property type="project" value="UniProtKB-KW"/>
</dbReference>
<keyword evidence="16" id="KW-1185">Reference proteome</keyword>
<evidence type="ECO:0000256" key="13">
    <source>
        <dbReference type="SAM" id="Phobius"/>
    </source>
</evidence>
<dbReference type="AlphaFoldDB" id="A0A6I6DG75"/>
<organism evidence="15 16">
    <name type="scientific">Candidatus Syntrophocurvum alkaliphilum</name>
    <dbReference type="NCBI Taxonomy" id="2293317"/>
    <lineage>
        <taxon>Bacteria</taxon>
        <taxon>Bacillati</taxon>
        <taxon>Bacillota</taxon>
        <taxon>Clostridia</taxon>
        <taxon>Eubacteriales</taxon>
        <taxon>Syntrophomonadaceae</taxon>
        <taxon>Candidatus Syntrophocurvum</taxon>
    </lineage>
</organism>
<protein>
    <submittedName>
        <fullName evidence="15">Membrane metalloprotease</fullName>
    </submittedName>
</protein>
<keyword evidence="5 15" id="KW-0645">Protease</keyword>
<evidence type="ECO:0000256" key="7">
    <source>
        <dbReference type="ARBA" id="ARBA00022723"/>
    </source>
</evidence>
<dbReference type="Pfam" id="PF02163">
    <property type="entry name" value="Peptidase_M50"/>
    <property type="match status" value="1"/>
</dbReference>
<evidence type="ECO:0000256" key="2">
    <source>
        <dbReference type="ARBA" id="ARBA00004651"/>
    </source>
</evidence>
<dbReference type="InterPro" id="IPR044537">
    <property type="entry name" value="Rip2-like"/>
</dbReference>
<gene>
    <name evidence="15" type="ORF">SYNTR_1309</name>
</gene>
<evidence type="ECO:0000256" key="1">
    <source>
        <dbReference type="ARBA" id="ARBA00001947"/>
    </source>
</evidence>
<evidence type="ECO:0000256" key="4">
    <source>
        <dbReference type="ARBA" id="ARBA00022475"/>
    </source>
</evidence>
<dbReference type="OrthoDB" id="9800627at2"/>
<keyword evidence="6 13" id="KW-0812">Transmembrane</keyword>